<dbReference type="FunFam" id="3.40.50.300:FF:001077">
    <property type="entry name" value="Uncharacterized protein, isoform A"/>
    <property type="match status" value="1"/>
</dbReference>
<feature type="transmembrane region" description="Helical" evidence="9">
    <location>
        <begin position="327"/>
        <end position="348"/>
    </location>
</feature>
<dbReference type="Pfam" id="PF00005">
    <property type="entry name" value="ABC_tran"/>
    <property type="match status" value="1"/>
</dbReference>
<keyword evidence="5" id="KW-0547">Nucleotide-binding</keyword>
<evidence type="ECO:0000256" key="4">
    <source>
        <dbReference type="ARBA" id="ARBA00022692"/>
    </source>
</evidence>
<accession>A0A9N9RSN4</accession>
<dbReference type="InterPro" id="IPR003593">
    <property type="entry name" value="AAA+_ATPase"/>
</dbReference>
<dbReference type="SMART" id="SM00382">
    <property type="entry name" value="AAA"/>
    <property type="match status" value="1"/>
</dbReference>
<keyword evidence="6" id="KW-0067">ATP-binding</keyword>
<feature type="transmembrane region" description="Helical" evidence="9">
    <location>
        <begin position="360"/>
        <end position="380"/>
    </location>
</feature>
<proteinExistence type="inferred from homology"/>
<keyword evidence="8 9" id="KW-0472">Membrane</keyword>
<keyword evidence="7 9" id="KW-1133">Transmembrane helix</keyword>
<dbReference type="InterPro" id="IPR043926">
    <property type="entry name" value="ABCG_dom"/>
</dbReference>
<keyword evidence="4 9" id="KW-0812">Transmembrane</keyword>
<dbReference type="InterPro" id="IPR027417">
    <property type="entry name" value="P-loop_NTPase"/>
</dbReference>
<dbReference type="InterPro" id="IPR017871">
    <property type="entry name" value="ABC_transporter-like_CS"/>
</dbReference>
<gene>
    <name evidence="11" type="ORF">CHIRRI_LOCUS5610</name>
</gene>
<dbReference type="PANTHER" id="PTHR48041">
    <property type="entry name" value="ABC TRANSPORTER G FAMILY MEMBER 28"/>
    <property type="match status" value="1"/>
</dbReference>
<protein>
    <recommendedName>
        <fullName evidence="10">ABC transporter domain-containing protein</fullName>
    </recommendedName>
</protein>
<evidence type="ECO:0000256" key="1">
    <source>
        <dbReference type="ARBA" id="ARBA00004141"/>
    </source>
</evidence>
<evidence type="ECO:0000256" key="5">
    <source>
        <dbReference type="ARBA" id="ARBA00022741"/>
    </source>
</evidence>
<evidence type="ECO:0000259" key="10">
    <source>
        <dbReference type="PROSITE" id="PS50893"/>
    </source>
</evidence>
<evidence type="ECO:0000256" key="6">
    <source>
        <dbReference type="ARBA" id="ARBA00022840"/>
    </source>
</evidence>
<organism evidence="11 12">
    <name type="scientific">Chironomus riparius</name>
    <dbReference type="NCBI Taxonomy" id="315576"/>
    <lineage>
        <taxon>Eukaryota</taxon>
        <taxon>Metazoa</taxon>
        <taxon>Ecdysozoa</taxon>
        <taxon>Arthropoda</taxon>
        <taxon>Hexapoda</taxon>
        <taxon>Insecta</taxon>
        <taxon>Pterygota</taxon>
        <taxon>Neoptera</taxon>
        <taxon>Endopterygota</taxon>
        <taxon>Diptera</taxon>
        <taxon>Nematocera</taxon>
        <taxon>Chironomoidea</taxon>
        <taxon>Chironomidae</taxon>
        <taxon>Chironominae</taxon>
        <taxon>Chironomus</taxon>
    </lineage>
</organism>
<dbReference type="Gene3D" id="3.40.50.300">
    <property type="entry name" value="P-loop containing nucleotide triphosphate hydrolases"/>
    <property type="match status" value="1"/>
</dbReference>
<reference evidence="11" key="2">
    <citation type="submission" date="2022-10" db="EMBL/GenBank/DDBJ databases">
        <authorList>
            <consortium name="ENA_rothamsted_submissions"/>
            <consortium name="culmorum"/>
            <person name="King R."/>
        </authorList>
    </citation>
    <scope>NUCLEOTIDE SEQUENCE</scope>
</reference>
<dbReference type="OrthoDB" id="7786165at2759"/>
<dbReference type="EMBL" id="OU895878">
    <property type="protein sequence ID" value="CAG9802704.1"/>
    <property type="molecule type" value="Genomic_DNA"/>
</dbReference>
<feature type="transmembrane region" description="Helical" evidence="9">
    <location>
        <begin position="463"/>
        <end position="487"/>
    </location>
</feature>
<feature type="transmembrane region" description="Helical" evidence="9">
    <location>
        <begin position="400"/>
        <end position="422"/>
    </location>
</feature>
<comment type="subcellular location">
    <subcellularLocation>
        <location evidence="1">Membrane</location>
        <topology evidence="1">Multi-pass membrane protein</topology>
    </subcellularLocation>
</comment>
<evidence type="ECO:0000256" key="2">
    <source>
        <dbReference type="ARBA" id="ARBA00005814"/>
    </source>
</evidence>
<evidence type="ECO:0000256" key="7">
    <source>
        <dbReference type="ARBA" id="ARBA00022989"/>
    </source>
</evidence>
<dbReference type="PROSITE" id="PS50893">
    <property type="entry name" value="ABC_TRANSPORTER_2"/>
    <property type="match status" value="1"/>
</dbReference>
<dbReference type="InterPro" id="IPR050352">
    <property type="entry name" value="ABCG_transporters"/>
</dbReference>
<reference evidence="11" key="1">
    <citation type="submission" date="2022-01" db="EMBL/GenBank/DDBJ databases">
        <authorList>
            <person name="King R."/>
        </authorList>
    </citation>
    <scope>NUCLEOTIDE SEQUENCE</scope>
</reference>
<keyword evidence="12" id="KW-1185">Reference proteome</keyword>
<dbReference type="InterPro" id="IPR003439">
    <property type="entry name" value="ABC_transporter-like_ATP-bd"/>
</dbReference>
<dbReference type="AlphaFoldDB" id="A0A9N9RSN4"/>
<dbReference type="Pfam" id="PF01061">
    <property type="entry name" value="ABC2_membrane"/>
    <property type="match status" value="1"/>
</dbReference>
<evidence type="ECO:0000256" key="9">
    <source>
        <dbReference type="SAM" id="Phobius"/>
    </source>
</evidence>
<feature type="transmembrane region" description="Helical" evidence="9">
    <location>
        <begin position="551"/>
        <end position="572"/>
    </location>
</feature>
<feature type="transmembrane region" description="Helical" evidence="9">
    <location>
        <begin position="434"/>
        <end position="451"/>
    </location>
</feature>
<name>A0A9N9RSN4_9DIPT</name>
<feature type="domain" description="ABC transporter" evidence="10">
    <location>
        <begin position="9"/>
        <end position="246"/>
    </location>
</feature>
<dbReference type="PROSITE" id="PS00211">
    <property type="entry name" value="ABC_TRANSPORTER_1"/>
    <property type="match status" value="1"/>
</dbReference>
<dbReference type="InterPro" id="IPR013525">
    <property type="entry name" value="ABC2_TM"/>
</dbReference>
<dbReference type="Proteomes" id="UP001153620">
    <property type="component" value="Chromosome 2"/>
</dbReference>
<dbReference type="SUPFAM" id="SSF52540">
    <property type="entry name" value="P-loop containing nucleoside triphosphate hydrolases"/>
    <property type="match status" value="1"/>
</dbReference>
<dbReference type="Pfam" id="PF19055">
    <property type="entry name" value="ABC2_membrane_7"/>
    <property type="match status" value="1"/>
</dbReference>
<evidence type="ECO:0000313" key="11">
    <source>
        <dbReference type="EMBL" id="CAG9802704.1"/>
    </source>
</evidence>
<evidence type="ECO:0000256" key="3">
    <source>
        <dbReference type="ARBA" id="ARBA00022448"/>
    </source>
</evidence>
<dbReference type="GO" id="GO:0005524">
    <property type="term" value="F:ATP binding"/>
    <property type="evidence" value="ECO:0007669"/>
    <property type="project" value="UniProtKB-KW"/>
</dbReference>
<dbReference type="CDD" id="cd03213">
    <property type="entry name" value="ABCG_EPDR"/>
    <property type="match status" value="1"/>
</dbReference>
<dbReference type="GO" id="GO:0016887">
    <property type="term" value="F:ATP hydrolysis activity"/>
    <property type="evidence" value="ECO:0007669"/>
    <property type="project" value="InterPro"/>
</dbReference>
<comment type="similarity">
    <text evidence="2">Belongs to the ABC transporter superfamily. ABCG family. Eye pigment precursor importer (TC 3.A.1.204) subfamily.</text>
</comment>
<dbReference type="GO" id="GO:0005886">
    <property type="term" value="C:plasma membrane"/>
    <property type="evidence" value="ECO:0007669"/>
    <property type="project" value="TreeGrafter"/>
</dbReference>
<keyword evidence="3" id="KW-0813">Transport</keyword>
<evidence type="ECO:0000256" key="8">
    <source>
        <dbReference type="ARBA" id="ARBA00023136"/>
    </source>
</evidence>
<dbReference type="GO" id="GO:0140359">
    <property type="term" value="F:ABC-type transporter activity"/>
    <property type="evidence" value="ECO:0007669"/>
    <property type="project" value="InterPro"/>
</dbReference>
<dbReference type="PANTHER" id="PTHR48041:SF78">
    <property type="entry name" value="ABC TRANSPORTER EXPRESSED IN TRACHEA, ISOFORM A"/>
    <property type="match status" value="1"/>
</dbReference>
<sequence>MDVNKNLTIRFSDLNYYGTDGLLKNKQKQILKNINGRFQGGELTAIVGPSGSGKTSLLNAIARYRRKGISGNIKVNGDDIKLYKNQIAYVMQESHMYGLLTVLESMKYAVKLKIGIPLSPAIISKISKILKMFSLEGHEKTFVKHLSGGQCKRLSIALEIINDPKIIFLDECTSGLDSASSYQCIKLLRQLVYKGHTIICTIHQPSTLMLEMFDHIYAVANGQCIYQGSLKNLLKFLKEIDFQCPQTYNPIDYLMEIANDIYGERNCDLINQIENGRNENFCHSLKYEERSETDEFEAYPIPTFNSQLLYLMQRNVSIILRDFTYTYFRLFAHLFLGVLVGFTFWQIGNDASSVFKDFRLLIGVMILLVYTSLYSQITLFPTHNKVIKRECFNNWYSPRIFNIALFITDCPITIVCVLLFLIPMYIMTNQPPELFRFGSCFLILLLLSYNSQNIGLLAGSVKSVLLALIIAPFLMIHQIALSGTFILQKDAHPLIGSLFKTTFLNYATEGMKITIFGFNRTQLDCDDIYCHYAKPEKLLQFLQLNSTYEEVIIVMTLYMIILRIIIMMIVNFQLKAK</sequence>
<evidence type="ECO:0000313" key="12">
    <source>
        <dbReference type="Proteomes" id="UP001153620"/>
    </source>
</evidence>